<organism evidence="1 2">
    <name type="scientific">Caerostris darwini</name>
    <dbReference type="NCBI Taxonomy" id="1538125"/>
    <lineage>
        <taxon>Eukaryota</taxon>
        <taxon>Metazoa</taxon>
        <taxon>Ecdysozoa</taxon>
        <taxon>Arthropoda</taxon>
        <taxon>Chelicerata</taxon>
        <taxon>Arachnida</taxon>
        <taxon>Araneae</taxon>
        <taxon>Araneomorphae</taxon>
        <taxon>Entelegynae</taxon>
        <taxon>Araneoidea</taxon>
        <taxon>Araneidae</taxon>
        <taxon>Caerostris</taxon>
    </lineage>
</organism>
<dbReference type="AlphaFoldDB" id="A0AAV4X462"/>
<dbReference type="Proteomes" id="UP001054837">
    <property type="component" value="Unassembled WGS sequence"/>
</dbReference>
<sequence length="91" mass="10358">MHVRNPVRFVFTGSNRELKTKTPRQRARKENLISCGKESSLSLDWLGSSVDVIIASVIRFRLDATVGAIAARWFGRLSSLFARRDFFTRVS</sequence>
<comment type="caution">
    <text evidence="1">The sequence shown here is derived from an EMBL/GenBank/DDBJ whole genome shotgun (WGS) entry which is preliminary data.</text>
</comment>
<keyword evidence="2" id="KW-1185">Reference proteome</keyword>
<accession>A0AAV4X462</accession>
<evidence type="ECO:0000313" key="2">
    <source>
        <dbReference type="Proteomes" id="UP001054837"/>
    </source>
</evidence>
<protein>
    <submittedName>
        <fullName evidence="1">Uncharacterized protein</fullName>
    </submittedName>
</protein>
<proteinExistence type="predicted"/>
<gene>
    <name evidence="1" type="ORF">CDAR_438881</name>
</gene>
<dbReference type="EMBL" id="BPLQ01015526">
    <property type="protein sequence ID" value="GIY88816.1"/>
    <property type="molecule type" value="Genomic_DNA"/>
</dbReference>
<name>A0AAV4X462_9ARAC</name>
<reference evidence="1 2" key="1">
    <citation type="submission" date="2021-06" db="EMBL/GenBank/DDBJ databases">
        <title>Caerostris darwini draft genome.</title>
        <authorList>
            <person name="Kono N."/>
            <person name="Arakawa K."/>
        </authorList>
    </citation>
    <scope>NUCLEOTIDE SEQUENCE [LARGE SCALE GENOMIC DNA]</scope>
</reference>
<evidence type="ECO:0000313" key="1">
    <source>
        <dbReference type="EMBL" id="GIY88816.1"/>
    </source>
</evidence>